<sequence>MVDISKRTLKWISEEYYGMYKFLETIGLERINSHCADLNGSHYDTLETLPSALEFAQLVRVSRPALIRDCPVPKATTRWTDEYLAKQCGESLISVAVTPNGRADAITRGPDERLYFAEPHVEHMSMTEFLVRLSSGHDSQSTDSEVVYLQSQDGNLFSSTPDVESEFRALSSDVPKDLPFITEALDPYENIYSVIRGSKTFTVFPPTEGWCMEERIYPHATYERSPETSELTLVPSPSSGPPVRWSSIQDPTDTDSLPSEAHPIYITVNAGESLYLPAGWWHYVRQSEMTIAVNYWYDMESRGMSWVWLNLLRGGGKGNSPPPGNEGDEFVDSSDDEED</sequence>
<dbReference type="EMBL" id="SGPJ01000286">
    <property type="protein sequence ID" value="THG95801.1"/>
    <property type="molecule type" value="Genomic_DNA"/>
</dbReference>
<dbReference type="SUPFAM" id="SSF51197">
    <property type="entry name" value="Clavaminate synthase-like"/>
    <property type="match status" value="1"/>
</dbReference>
<evidence type="ECO:0000259" key="2">
    <source>
        <dbReference type="PROSITE" id="PS51184"/>
    </source>
</evidence>
<name>A0A4S4KCL2_9APHY</name>
<keyword evidence="4" id="KW-1185">Reference proteome</keyword>
<dbReference type="Gene3D" id="2.60.120.10">
    <property type="entry name" value="Jelly Rolls"/>
    <property type="match status" value="2"/>
</dbReference>
<feature type="compositionally biased region" description="Polar residues" evidence="1">
    <location>
        <begin position="246"/>
        <end position="257"/>
    </location>
</feature>
<dbReference type="AlphaFoldDB" id="A0A4S4KCL2"/>
<feature type="compositionally biased region" description="Polar residues" evidence="1">
    <location>
        <begin position="228"/>
        <end position="237"/>
    </location>
</feature>
<dbReference type="PANTHER" id="PTHR12461">
    <property type="entry name" value="HYPOXIA-INDUCIBLE FACTOR 1 ALPHA INHIBITOR-RELATED"/>
    <property type="match status" value="1"/>
</dbReference>
<gene>
    <name evidence="3" type="ORF">EW026_g5908</name>
</gene>
<dbReference type="Proteomes" id="UP000309038">
    <property type="component" value="Unassembled WGS sequence"/>
</dbReference>
<organism evidence="3 4">
    <name type="scientific">Hermanssonia centrifuga</name>
    <dbReference type="NCBI Taxonomy" id="98765"/>
    <lineage>
        <taxon>Eukaryota</taxon>
        <taxon>Fungi</taxon>
        <taxon>Dikarya</taxon>
        <taxon>Basidiomycota</taxon>
        <taxon>Agaricomycotina</taxon>
        <taxon>Agaricomycetes</taxon>
        <taxon>Polyporales</taxon>
        <taxon>Meruliaceae</taxon>
        <taxon>Hermanssonia</taxon>
    </lineage>
</organism>
<feature type="region of interest" description="Disordered" evidence="1">
    <location>
        <begin position="227"/>
        <end position="258"/>
    </location>
</feature>
<evidence type="ECO:0000313" key="4">
    <source>
        <dbReference type="Proteomes" id="UP000309038"/>
    </source>
</evidence>
<proteinExistence type="predicted"/>
<dbReference type="InterPro" id="IPR014710">
    <property type="entry name" value="RmlC-like_jellyroll"/>
</dbReference>
<protein>
    <recommendedName>
        <fullName evidence="2">JmjC domain-containing protein</fullName>
    </recommendedName>
</protein>
<feature type="compositionally biased region" description="Acidic residues" evidence="1">
    <location>
        <begin position="326"/>
        <end position="339"/>
    </location>
</feature>
<dbReference type="InterPro" id="IPR041667">
    <property type="entry name" value="Cupin_8"/>
</dbReference>
<dbReference type="Pfam" id="PF13621">
    <property type="entry name" value="Cupin_8"/>
    <property type="match status" value="1"/>
</dbReference>
<comment type="caution">
    <text evidence="3">The sequence shown here is derived from an EMBL/GenBank/DDBJ whole genome shotgun (WGS) entry which is preliminary data.</text>
</comment>
<feature type="domain" description="JmjC" evidence="2">
    <location>
        <begin position="149"/>
        <end position="312"/>
    </location>
</feature>
<feature type="region of interest" description="Disordered" evidence="1">
    <location>
        <begin position="316"/>
        <end position="339"/>
    </location>
</feature>
<evidence type="ECO:0000313" key="3">
    <source>
        <dbReference type="EMBL" id="THG95801.1"/>
    </source>
</evidence>
<dbReference type="SMART" id="SM00558">
    <property type="entry name" value="JmjC"/>
    <property type="match status" value="1"/>
</dbReference>
<dbReference type="PANTHER" id="PTHR12461:SF99">
    <property type="entry name" value="BIFUNCTIONAL PEPTIDASE AND (3S)-LYSYL HYDROXYLASE JMJD7"/>
    <property type="match status" value="1"/>
</dbReference>
<dbReference type="InterPro" id="IPR003347">
    <property type="entry name" value="JmjC_dom"/>
</dbReference>
<reference evidence="3 4" key="1">
    <citation type="submission" date="2019-02" db="EMBL/GenBank/DDBJ databases">
        <title>Genome sequencing of the rare red list fungi Phlebia centrifuga.</title>
        <authorList>
            <person name="Buettner E."/>
            <person name="Kellner H."/>
        </authorList>
    </citation>
    <scope>NUCLEOTIDE SEQUENCE [LARGE SCALE GENOMIC DNA]</scope>
    <source>
        <strain evidence="3 4">DSM 108282</strain>
    </source>
</reference>
<accession>A0A4S4KCL2</accession>
<dbReference type="PROSITE" id="PS51184">
    <property type="entry name" value="JMJC"/>
    <property type="match status" value="1"/>
</dbReference>
<evidence type="ECO:0000256" key="1">
    <source>
        <dbReference type="SAM" id="MobiDB-lite"/>
    </source>
</evidence>